<sequence>MQTIAFHVGKLAPRIFTPCTRFFTTTRCLKARTERNEVSQYIANLAANNRRQIWPLVSALETPRDRIYLHEALQDNRVTATEYDTWMEIVDLPDIGKAVSALRNAGYLVDKDTAPRGPIPPWVVLTLLAYRVKDPMQASGPMMDLVFSQLPSTMPIIQGPLLILAAFHLARSDLLIPLRRVLDAFLVANLYQEEKQFNDFLRALSTVPYRSVESTRNVLKVIKVMDERQLQVRGSTYEALLNKRCTTLPMAKHLFIHMMKGGMTPTAQQLESFLRTFTRLGRPDFAKQIYAALQRVTGGPADENGMPSDDHRSRANTLMLNSFASIKKASSFLAKLVDTVSDTVGEETDTSDPAAKSLLARRSRNNIADATATLHIAAKDTKVSVEKLLNLFNSIPHKPTIATHTVLIKGLLIRKDYKKAVIFWSKIAKQSTLRMDEEALAAGLYAFTLYQRPHEAFQLLEKYAARPGEGPTDVQRDEGIVPIQISTIAMNEYLVALNRISRPDAVFRLWEYMGTLYGTHPNAMSLAVLLQSARLAHKMDDSLPGVLARFGLINPFRSTRSTDPKDERIHAVDAVITCIGHPSRGNLRRYRSGLWRDQEPVEFARKIFLQCLFGNDTQGKLLSVKSPARACRKSYDDDGSSSSIGLPNFSPKEYVFEPPPDLLTPEGTTRYPQIVVNNAHCFNYITLIGTGGPAAEIPLVLAWMRTIGIQPSDSTLAVALTFWAEISVQAPLVEKWNGGPEQNEYTKLVDWIKDWVGEERLPDDELMQKWRGIVTKMRTPRR</sequence>
<comment type="caution">
    <text evidence="1">The sequence shown here is derived from an EMBL/GenBank/DDBJ whole genome shotgun (WGS) entry which is preliminary data.</text>
</comment>
<protein>
    <submittedName>
        <fullName evidence="1">Uncharacterized protein</fullName>
    </submittedName>
</protein>
<gene>
    <name evidence="1" type="ORF">D9613_003882</name>
</gene>
<accession>A0A8H4QJV6</accession>
<dbReference type="EMBL" id="JAACJL010000057">
    <property type="protein sequence ID" value="KAF4612070.1"/>
    <property type="molecule type" value="Genomic_DNA"/>
</dbReference>
<dbReference type="InterPro" id="IPR011990">
    <property type="entry name" value="TPR-like_helical_dom_sf"/>
</dbReference>
<proteinExistence type="predicted"/>
<organism evidence="1 2">
    <name type="scientific">Agrocybe pediades</name>
    <dbReference type="NCBI Taxonomy" id="84607"/>
    <lineage>
        <taxon>Eukaryota</taxon>
        <taxon>Fungi</taxon>
        <taxon>Dikarya</taxon>
        <taxon>Basidiomycota</taxon>
        <taxon>Agaricomycotina</taxon>
        <taxon>Agaricomycetes</taxon>
        <taxon>Agaricomycetidae</taxon>
        <taxon>Agaricales</taxon>
        <taxon>Agaricineae</taxon>
        <taxon>Strophariaceae</taxon>
        <taxon>Agrocybe</taxon>
    </lineage>
</organism>
<keyword evidence="2" id="KW-1185">Reference proteome</keyword>
<dbReference type="AlphaFoldDB" id="A0A8H4QJV6"/>
<dbReference type="Gene3D" id="1.25.40.10">
    <property type="entry name" value="Tetratricopeptide repeat domain"/>
    <property type="match status" value="1"/>
</dbReference>
<name>A0A8H4QJV6_9AGAR</name>
<dbReference type="Proteomes" id="UP000521872">
    <property type="component" value="Unassembled WGS sequence"/>
</dbReference>
<evidence type="ECO:0000313" key="2">
    <source>
        <dbReference type="Proteomes" id="UP000521872"/>
    </source>
</evidence>
<evidence type="ECO:0000313" key="1">
    <source>
        <dbReference type="EMBL" id="KAF4612070.1"/>
    </source>
</evidence>
<reference evidence="1 2" key="1">
    <citation type="submission" date="2019-12" db="EMBL/GenBank/DDBJ databases">
        <authorList>
            <person name="Floudas D."/>
            <person name="Bentzer J."/>
            <person name="Ahren D."/>
            <person name="Johansson T."/>
            <person name="Persson P."/>
            <person name="Tunlid A."/>
        </authorList>
    </citation>
    <scope>NUCLEOTIDE SEQUENCE [LARGE SCALE GENOMIC DNA]</scope>
    <source>
        <strain evidence="1 2">CBS 102.39</strain>
    </source>
</reference>